<dbReference type="AlphaFoldDB" id="A0A1I5XFQ1"/>
<evidence type="ECO:0000313" key="3">
    <source>
        <dbReference type="EMBL" id="SFQ30791.1"/>
    </source>
</evidence>
<dbReference type="PANTHER" id="PTHR30273:SF2">
    <property type="entry name" value="PROTEIN FECR"/>
    <property type="match status" value="1"/>
</dbReference>
<dbReference type="Gene3D" id="2.60.120.1440">
    <property type="match status" value="1"/>
</dbReference>
<dbReference type="InterPro" id="IPR006860">
    <property type="entry name" value="FecR"/>
</dbReference>
<dbReference type="EMBL" id="FOXH01000014">
    <property type="protein sequence ID" value="SFQ30791.1"/>
    <property type="molecule type" value="Genomic_DNA"/>
</dbReference>
<sequence>MKKYLEYDIEDFVWDDYFRQWVLIPTRESDNFWKNWIVQYPEKAKLIEDARTLVKALKVNEQSLSDQEIQNVVRHTLELAEEKEAAENFEQPGFISINRKFWIQAAAAVAILVGLSWGVKTNFVPKNSVNVSYEKLVSNTSSLLTETLNEHENPLPVKLSDGSLVILTKGSRISYPKTFSGSKREVFLSGEAFFEVTKNPEKPFLVYANGLITKVLGTSFRVRAYESDKDVTVEVKTGRVSVFAQSDPKIKEKATNRELEGVVLTPNQKIIYAREDVRLTKSLVEAPVMIATEKSKQSFEFEDTPVSEVLLAIEKAYSVDIVFDEELLANCPLTASLTDLQLFEKLNIICKGVEARYEILDGQIVIYSKGCKQ</sequence>
<reference evidence="3 4" key="1">
    <citation type="submission" date="2016-10" db="EMBL/GenBank/DDBJ databases">
        <authorList>
            <person name="de Groot N.N."/>
        </authorList>
    </citation>
    <scope>NUCLEOTIDE SEQUENCE [LARGE SCALE GENOMIC DNA]</scope>
    <source>
        <strain evidence="4">E92,LMG 26720,CCM 7988</strain>
    </source>
</reference>
<dbReference type="Gene3D" id="3.55.50.30">
    <property type="match status" value="1"/>
</dbReference>
<organism evidence="3 4">
    <name type="scientific">Pseudarcicella hirudinis</name>
    <dbReference type="NCBI Taxonomy" id="1079859"/>
    <lineage>
        <taxon>Bacteria</taxon>
        <taxon>Pseudomonadati</taxon>
        <taxon>Bacteroidota</taxon>
        <taxon>Cytophagia</taxon>
        <taxon>Cytophagales</taxon>
        <taxon>Flectobacillaceae</taxon>
        <taxon>Pseudarcicella</taxon>
    </lineage>
</organism>
<dbReference type="GO" id="GO:0016989">
    <property type="term" value="F:sigma factor antagonist activity"/>
    <property type="evidence" value="ECO:0007669"/>
    <property type="project" value="TreeGrafter"/>
</dbReference>
<evidence type="ECO:0000259" key="2">
    <source>
        <dbReference type="Pfam" id="PF16344"/>
    </source>
</evidence>
<evidence type="ECO:0000313" key="4">
    <source>
        <dbReference type="Proteomes" id="UP000199306"/>
    </source>
</evidence>
<keyword evidence="4" id="KW-1185">Reference proteome</keyword>
<dbReference type="InterPro" id="IPR012373">
    <property type="entry name" value="Ferrdict_sens_TM"/>
</dbReference>
<name>A0A1I5XFQ1_9BACT</name>
<dbReference type="PIRSF" id="PIRSF018266">
    <property type="entry name" value="FecR"/>
    <property type="match status" value="1"/>
</dbReference>
<dbReference type="Pfam" id="PF16344">
    <property type="entry name" value="FecR_C"/>
    <property type="match status" value="1"/>
</dbReference>
<proteinExistence type="predicted"/>
<feature type="domain" description="Protein FecR C-terminal" evidence="2">
    <location>
        <begin position="299"/>
        <end position="366"/>
    </location>
</feature>
<dbReference type="Proteomes" id="UP000199306">
    <property type="component" value="Unassembled WGS sequence"/>
</dbReference>
<feature type="domain" description="FecR protein" evidence="1">
    <location>
        <begin position="157"/>
        <end position="240"/>
    </location>
</feature>
<dbReference type="InterPro" id="IPR032508">
    <property type="entry name" value="FecR_C"/>
</dbReference>
<gene>
    <name evidence="3" type="ORF">SAMN04515674_114115</name>
</gene>
<dbReference type="OrthoDB" id="645173at2"/>
<dbReference type="STRING" id="1079859.SAMN04515674_114115"/>
<dbReference type="RefSeq" id="WP_092018982.1">
    <property type="nucleotide sequence ID" value="NZ_FOXH01000014.1"/>
</dbReference>
<evidence type="ECO:0008006" key="5">
    <source>
        <dbReference type="Google" id="ProtNLM"/>
    </source>
</evidence>
<dbReference type="PANTHER" id="PTHR30273">
    <property type="entry name" value="PERIPLASMIC SIGNAL SENSOR AND SIGMA FACTOR ACTIVATOR FECR-RELATED"/>
    <property type="match status" value="1"/>
</dbReference>
<dbReference type="Pfam" id="PF04773">
    <property type="entry name" value="FecR"/>
    <property type="match status" value="1"/>
</dbReference>
<accession>A0A1I5XFQ1</accession>
<protein>
    <recommendedName>
        <fullName evidence="5">Ferric-dicitrate binding protein FerR, regulates iron transport through sigma-19</fullName>
    </recommendedName>
</protein>
<evidence type="ECO:0000259" key="1">
    <source>
        <dbReference type="Pfam" id="PF04773"/>
    </source>
</evidence>